<dbReference type="InterPro" id="IPR027417">
    <property type="entry name" value="P-loop_NTPase"/>
</dbReference>
<dbReference type="HAMAP" id="MF_00376">
    <property type="entry name" value="Dephospho_CoA_kinase"/>
    <property type="match status" value="1"/>
</dbReference>
<dbReference type="AlphaFoldDB" id="A0A1C0AI27"/>
<evidence type="ECO:0000256" key="8">
    <source>
        <dbReference type="HAMAP-Rule" id="MF_00376"/>
    </source>
</evidence>
<gene>
    <name evidence="8" type="primary">coaE</name>
    <name evidence="10" type="ORF">BCR15_08780</name>
</gene>
<evidence type="ECO:0000313" key="10">
    <source>
        <dbReference type="EMBL" id="OCL31712.1"/>
    </source>
</evidence>
<dbReference type="Proteomes" id="UP000093501">
    <property type="component" value="Unassembled WGS sequence"/>
</dbReference>
<comment type="function">
    <text evidence="8">Catalyzes the phosphorylation of the 3'-hydroxyl group of dephosphocoenzyme A to form coenzyme A.</text>
</comment>
<dbReference type="PANTHER" id="PTHR10695">
    <property type="entry name" value="DEPHOSPHO-COA KINASE-RELATED"/>
    <property type="match status" value="1"/>
</dbReference>
<evidence type="ECO:0000256" key="3">
    <source>
        <dbReference type="ARBA" id="ARBA00022679"/>
    </source>
</evidence>
<evidence type="ECO:0000256" key="1">
    <source>
        <dbReference type="ARBA" id="ARBA00009018"/>
    </source>
</evidence>
<dbReference type="Pfam" id="PF01121">
    <property type="entry name" value="CoaE"/>
    <property type="match status" value="1"/>
</dbReference>
<accession>A0A1C0AI27</accession>
<keyword evidence="5 8" id="KW-0418">Kinase</keyword>
<dbReference type="NCBIfam" id="NF002879">
    <property type="entry name" value="PRK03333.1"/>
    <property type="match status" value="1"/>
</dbReference>
<evidence type="ECO:0000256" key="6">
    <source>
        <dbReference type="ARBA" id="ARBA00022840"/>
    </source>
</evidence>
<comment type="caution">
    <text evidence="10">The sequence shown here is derived from an EMBL/GenBank/DDBJ whole genome shotgun (WGS) entry which is preliminary data.</text>
</comment>
<evidence type="ECO:0000256" key="5">
    <source>
        <dbReference type="ARBA" id="ARBA00022777"/>
    </source>
</evidence>
<dbReference type="NCBIfam" id="TIGR00152">
    <property type="entry name" value="dephospho-CoA kinase"/>
    <property type="match status" value="1"/>
</dbReference>
<name>A0A1C0AI27_9ACTN</name>
<keyword evidence="7 8" id="KW-0173">Coenzyme A biosynthesis</keyword>
<evidence type="ECO:0000256" key="9">
    <source>
        <dbReference type="NCBIfam" id="TIGR00152"/>
    </source>
</evidence>
<sequence length="212" mass="22659">MVRIALTGGIASGKSFVAEELARLGAVIVDSDVLAREVVAPGTEGLRRVVERFGRGILTPDGALDRPALGEIVFADDDARADLNAIVHPLVRERALALEAAAPAGAVVVQVVPLLVETGLHRGFDRVVVVDVPTEIQVSRLIHRNDLTTEQARARVRAQASREDRRAVADWVIDNSGDQASTVRQVEALWPQLVAASVPSQGGQAHTRLRSP</sequence>
<protein>
    <recommendedName>
        <fullName evidence="8 9">Dephospho-CoA kinase</fullName>
        <ecNumber evidence="8 9">2.7.1.24</ecNumber>
    </recommendedName>
    <alternativeName>
        <fullName evidence="8">Dephosphocoenzyme A kinase</fullName>
    </alternativeName>
</protein>
<dbReference type="SUPFAM" id="SSF52540">
    <property type="entry name" value="P-loop containing nucleoside triphosphate hydrolases"/>
    <property type="match status" value="1"/>
</dbReference>
<dbReference type="FunFam" id="3.40.50.300:FF:000991">
    <property type="entry name" value="Dephospho-CoA kinase"/>
    <property type="match status" value="1"/>
</dbReference>
<dbReference type="PROSITE" id="PS51219">
    <property type="entry name" value="DPCK"/>
    <property type="match status" value="1"/>
</dbReference>
<dbReference type="EC" id="2.7.1.24" evidence="8 9"/>
<dbReference type="EMBL" id="MBQD01000025">
    <property type="protein sequence ID" value="OCL31712.1"/>
    <property type="molecule type" value="Genomic_DNA"/>
</dbReference>
<dbReference type="RefSeq" id="WP_068752489.1">
    <property type="nucleotide sequence ID" value="NZ_MBQD01000025.1"/>
</dbReference>
<reference evidence="11" key="1">
    <citation type="submission" date="2016-07" db="EMBL/GenBank/DDBJ databases">
        <authorList>
            <person name="Florea S."/>
            <person name="Webb J.S."/>
            <person name="Jaromczyk J."/>
            <person name="Schardl C.L."/>
        </authorList>
    </citation>
    <scope>NUCLEOTIDE SEQUENCE [LARGE SCALE GENOMIC DNA]</scope>
    <source>
        <strain evidence="11">IPBSL-7</strain>
    </source>
</reference>
<evidence type="ECO:0000256" key="2">
    <source>
        <dbReference type="ARBA" id="ARBA00022490"/>
    </source>
</evidence>
<organism evidence="10 11">
    <name type="scientific">Tessaracoccus lapidicaptus</name>
    <dbReference type="NCBI Taxonomy" id="1427523"/>
    <lineage>
        <taxon>Bacteria</taxon>
        <taxon>Bacillati</taxon>
        <taxon>Actinomycetota</taxon>
        <taxon>Actinomycetes</taxon>
        <taxon>Propionibacteriales</taxon>
        <taxon>Propionibacteriaceae</taxon>
        <taxon>Tessaracoccus</taxon>
    </lineage>
</organism>
<keyword evidence="11" id="KW-1185">Reference proteome</keyword>
<evidence type="ECO:0000256" key="7">
    <source>
        <dbReference type="ARBA" id="ARBA00022993"/>
    </source>
</evidence>
<dbReference type="GO" id="GO:0005737">
    <property type="term" value="C:cytoplasm"/>
    <property type="evidence" value="ECO:0007669"/>
    <property type="project" value="UniProtKB-SubCell"/>
</dbReference>
<comment type="catalytic activity">
    <reaction evidence="8">
        <text>3'-dephospho-CoA + ATP = ADP + CoA + H(+)</text>
        <dbReference type="Rhea" id="RHEA:18245"/>
        <dbReference type="ChEBI" id="CHEBI:15378"/>
        <dbReference type="ChEBI" id="CHEBI:30616"/>
        <dbReference type="ChEBI" id="CHEBI:57287"/>
        <dbReference type="ChEBI" id="CHEBI:57328"/>
        <dbReference type="ChEBI" id="CHEBI:456216"/>
        <dbReference type="EC" id="2.7.1.24"/>
    </reaction>
</comment>
<keyword evidence="6 8" id="KW-0067">ATP-binding</keyword>
<dbReference type="GO" id="GO:0004140">
    <property type="term" value="F:dephospho-CoA kinase activity"/>
    <property type="evidence" value="ECO:0007669"/>
    <property type="project" value="UniProtKB-UniRule"/>
</dbReference>
<dbReference type="Gene3D" id="3.40.50.300">
    <property type="entry name" value="P-loop containing nucleotide triphosphate hydrolases"/>
    <property type="match status" value="1"/>
</dbReference>
<proteinExistence type="inferred from homology"/>
<feature type="binding site" evidence="8">
    <location>
        <begin position="11"/>
        <end position="16"/>
    </location>
    <ligand>
        <name>ATP</name>
        <dbReference type="ChEBI" id="CHEBI:30616"/>
    </ligand>
</feature>
<keyword evidence="2 8" id="KW-0963">Cytoplasm</keyword>
<keyword evidence="4 8" id="KW-0547">Nucleotide-binding</keyword>
<keyword evidence="3 8" id="KW-0808">Transferase</keyword>
<comment type="similarity">
    <text evidence="1 8">Belongs to the CoaE family.</text>
</comment>
<evidence type="ECO:0000313" key="11">
    <source>
        <dbReference type="Proteomes" id="UP000093501"/>
    </source>
</evidence>
<dbReference type="GO" id="GO:0005524">
    <property type="term" value="F:ATP binding"/>
    <property type="evidence" value="ECO:0007669"/>
    <property type="project" value="UniProtKB-UniRule"/>
</dbReference>
<evidence type="ECO:0000256" key="4">
    <source>
        <dbReference type="ARBA" id="ARBA00022741"/>
    </source>
</evidence>
<comment type="pathway">
    <text evidence="8">Cofactor biosynthesis; coenzyme A biosynthesis; CoA from (R)-pantothenate: step 5/5.</text>
</comment>
<dbReference type="UniPathway" id="UPA00241">
    <property type="reaction ID" value="UER00356"/>
</dbReference>
<comment type="subcellular location">
    <subcellularLocation>
        <location evidence="8">Cytoplasm</location>
    </subcellularLocation>
</comment>
<dbReference type="GO" id="GO:0015937">
    <property type="term" value="P:coenzyme A biosynthetic process"/>
    <property type="evidence" value="ECO:0007669"/>
    <property type="project" value="UniProtKB-UniRule"/>
</dbReference>
<dbReference type="InterPro" id="IPR001977">
    <property type="entry name" value="Depp_CoAkinase"/>
</dbReference>
<dbReference type="CDD" id="cd02022">
    <property type="entry name" value="DPCK"/>
    <property type="match status" value="1"/>
</dbReference>
<dbReference type="PANTHER" id="PTHR10695:SF46">
    <property type="entry name" value="BIFUNCTIONAL COENZYME A SYNTHASE-RELATED"/>
    <property type="match status" value="1"/>
</dbReference>